<dbReference type="Proteomes" id="UP000625976">
    <property type="component" value="Unassembled WGS sequence"/>
</dbReference>
<gene>
    <name evidence="2" type="ORF">GCM10010976_01560</name>
</gene>
<keyword evidence="3" id="KW-1185">Reference proteome</keyword>
<protein>
    <recommendedName>
        <fullName evidence="4">Type II toxin-antitoxin system RelE/ParE family toxin</fullName>
    </recommendedName>
</protein>
<evidence type="ECO:0000313" key="2">
    <source>
        <dbReference type="EMBL" id="GGG33531.1"/>
    </source>
</evidence>
<sequence length="73" mass="8737">MPKYHVTLEDDAKIDIADSFDWYSNISTIIADNFLTEIKKSINYLEQNPNQFKIVYKDFRQVPVKKYPFVLLY</sequence>
<reference evidence="2" key="2">
    <citation type="submission" date="2020-09" db="EMBL/GenBank/DDBJ databases">
        <authorList>
            <person name="Sun Q."/>
            <person name="Zhou Y."/>
        </authorList>
    </citation>
    <scope>NUCLEOTIDE SEQUENCE</scope>
    <source>
        <strain evidence="2">CGMCC 1.12751</strain>
    </source>
</reference>
<keyword evidence="1" id="KW-1277">Toxin-antitoxin system</keyword>
<evidence type="ECO:0000313" key="3">
    <source>
        <dbReference type="Proteomes" id="UP000625976"/>
    </source>
</evidence>
<proteinExistence type="predicted"/>
<dbReference type="InterPro" id="IPR035093">
    <property type="entry name" value="RelE/ParE_toxin_dom_sf"/>
</dbReference>
<dbReference type="RefSeq" id="WP_188460904.1">
    <property type="nucleotide sequence ID" value="NZ_BMFQ01000001.1"/>
</dbReference>
<dbReference type="AlphaFoldDB" id="A0A917GA91"/>
<comment type="caution">
    <text evidence="2">The sequence shown here is derived from an EMBL/GenBank/DDBJ whole genome shotgun (WGS) entry which is preliminary data.</text>
</comment>
<name>A0A917GA91_9FLAO</name>
<dbReference type="InterPro" id="IPR007712">
    <property type="entry name" value="RelE/ParE_toxin"/>
</dbReference>
<accession>A0A917GA91</accession>
<evidence type="ECO:0008006" key="4">
    <source>
        <dbReference type="Google" id="ProtNLM"/>
    </source>
</evidence>
<dbReference type="Pfam" id="PF05016">
    <property type="entry name" value="ParE_toxin"/>
    <property type="match status" value="1"/>
</dbReference>
<reference evidence="2" key="1">
    <citation type="journal article" date="2014" name="Int. J. Syst. Evol. Microbiol.">
        <title>Complete genome sequence of Corynebacterium casei LMG S-19264T (=DSM 44701T), isolated from a smear-ripened cheese.</title>
        <authorList>
            <consortium name="US DOE Joint Genome Institute (JGI-PGF)"/>
            <person name="Walter F."/>
            <person name="Albersmeier A."/>
            <person name="Kalinowski J."/>
            <person name="Ruckert C."/>
        </authorList>
    </citation>
    <scope>NUCLEOTIDE SEQUENCE</scope>
    <source>
        <strain evidence="2">CGMCC 1.12751</strain>
    </source>
</reference>
<evidence type="ECO:0000256" key="1">
    <source>
        <dbReference type="ARBA" id="ARBA00022649"/>
    </source>
</evidence>
<dbReference type="EMBL" id="BMFQ01000001">
    <property type="protein sequence ID" value="GGG33531.1"/>
    <property type="molecule type" value="Genomic_DNA"/>
</dbReference>
<organism evidence="2 3">
    <name type="scientific">Bizionia arctica</name>
    <dbReference type="NCBI Taxonomy" id="1495645"/>
    <lineage>
        <taxon>Bacteria</taxon>
        <taxon>Pseudomonadati</taxon>
        <taxon>Bacteroidota</taxon>
        <taxon>Flavobacteriia</taxon>
        <taxon>Flavobacteriales</taxon>
        <taxon>Flavobacteriaceae</taxon>
        <taxon>Bizionia</taxon>
    </lineage>
</organism>
<dbReference type="Gene3D" id="3.30.2310.20">
    <property type="entry name" value="RelE-like"/>
    <property type="match status" value="1"/>
</dbReference>